<evidence type="ECO:0000313" key="10">
    <source>
        <dbReference type="EMBL" id="REE83587.1"/>
    </source>
</evidence>
<dbReference type="CDD" id="cd18173">
    <property type="entry name" value="M14_CP_bacteria"/>
    <property type="match status" value="1"/>
</dbReference>
<feature type="domain" description="Fibronectin type-III" evidence="8">
    <location>
        <begin position="536"/>
        <end position="621"/>
    </location>
</feature>
<dbReference type="PROSITE" id="PS50853">
    <property type="entry name" value="FN3"/>
    <property type="match status" value="1"/>
</dbReference>
<keyword evidence="3" id="KW-0479">Metal-binding</keyword>
<dbReference type="PROSITE" id="PS00133">
    <property type="entry name" value="CARBOXYPEPT_ZN_2"/>
    <property type="match status" value="1"/>
</dbReference>
<sequence length="870" mass="96085">MKFKLLIVLLLVGVFSNAQNNKELANKYLTKRGELVFTFTANNFQEIKQLSRIISFDHGQNRNNPLKIKAIANKKNFEKFLAFNLPFEVNIEANEPKNVVMFDPKIHKKGVSGKSNYTLSFPLTAYPTYAQYVAQMNEFVADHPNIARLVNIGTTPGSAAGTHDLLFLVLSDNVATNEAEPRLMYTSSIHGDELAGYPSMLNLIDHLITAYNDSGNSDYAKAQSLINGSEIWINPLANPDGTFRTTNADVNSSIRGNANGIDMNRNYPAPDGTLHPDGQPYQYETTQFMTLADTYHFVLAANFHGGEEVFNYPWDFTYDRPVDNDWWRYVGQEYALNAQNDSPLGYSDPNDPGLYDSGEYFDFLKSTIYESNPILGVTHGADWYQIDGGRQDYMNFEQQCREVTIELSQTKTSPSPASAINYDILDMWDYNKNAYIDYLLQGTYGFKGIVTDNSTSNPIKAKITVVGRDDQPLSRNSWVETELPHGDFYRLIEAGTYDVLIEADCYQPVTLLSKVITNGVVNDLGTISLIPMAVSAPTSLTETNITAVSATLNWEDLNVTSYDIQYRVNGIGGWILSSSSTNSLAISSLTANTTYEYQVRSICGGAISSYSNSKLFTTSMVSYCNSTGDTSTRGITNVTFIGETTINNSDTDNTSGYEDFSSTLSSDIDKSKISPTYSLSVTATSGATGNDPLFTNAFIDFNGDGDFDDSGEIINLGTIPKQSTAITSLSPVTINIPSNSIIGAVRMRISSKKDVYPTSCENFSAIVGEVEDYTINIIDSSLGVEDELLSTFNLYPNPSNIGEIKLTVPNEIQEFNIEISNLLGQKVFFTKKMNQSNEIHSIDTSDFKSGVYIIAITTNLGRATKKLIIQ</sequence>
<feature type="signal peptide" evidence="7">
    <location>
        <begin position="1"/>
        <end position="20"/>
    </location>
</feature>
<dbReference type="InterPro" id="IPR013783">
    <property type="entry name" value="Ig-like_fold"/>
</dbReference>
<dbReference type="PRINTS" id="PR00765">
    <property type="entry name" value="CRBOXYPTASEA"/>
</dbReference>
<dbReference type="InterPro" id="IPR057247">
    <property type="entry name" value="CARBOXYPEPT_ZN_2"/>
</dbReference>
<dbReference type="SMART" id="SM00631">
    <property type="entry name" value="Zn_pept"/>
    <property type="match status" value="1"/>
</dbReference>
<comment type="similarity">
    <text evidence="2 6">Belongs to the peptidase M14 family.</text>
</comment>
<protein>
    <submittedName>
        <fullName evidence="10">Putative secreted protein (Por secretion system target)</fullName>
    </submittedName>
</protein>
<dbReference type="Proteomes" id="UP000256429">
    <property type="component" value="Unassembled WGS sequence"/>
</dbReference>
<dbReference type="InterPro" id="IPR000834">
    <property type="entry name" value="Peptidase_M14"/>
</dbReference>
<comment type="caution">
    <text evidence="10">The sequence shown here is derived from an EMBL/GenBank/DDBJ whole genome shotgun (WGS) entry which is preliminary data.</text>
</comment>
<evidence type="ECO:0000313" key="11">
    <source>
        <dbReference type="Proteomes" id="UP000256429"/>
    </source>
</evidence>
<dbReference type="EMBL" id="QTTQ01000009">
    <property type="protein sequence ID" value="REE83587.1"/>
    <property type="molecule type" value="Genomic_DNA"/>
</dbReference>
<dbReference type="AlphaFoldDB" id="A0A3D9RUR6"/>
<dbReference type="NCBIfam" id="TIGR04183">
    <property type="entry name" value="Por_Secre_tail"/>
    <property type="match status" value="1"/>
</dbReference>
<keyword evidence="4 7" id="KW-0732">Signal</keyword>
<gene>
    <name evidence="10" type="ORF">BX611_0879</name>
</gene>
<evidence type="ECO:0000256" key="3">
    <source>
        <dbReference type="ARBA" id="ARBA00022723"/>
    </source>
</evidence>
<dbReference type="GO" id="GO:0004181">
    <property type="term" value="F:metallocarboxypeptidase activity"/>
    <property type="evidence" value="ECO:0007669"/>
    <property type="project" value="InterPro"/>
</dbReference>
<evidence type="ECO:0000256" key="6">
    <source>
        <dbReference type="PROSITE-ProRule" id="PRU01379"/>
    </source>
</evidence>
<dbReference type="Pfam" id="PF20009">
    <property type="entry name" value="GEVED"/>
    <property type="match status" value="1"/>
</dbReference>
<organism evidence="10 11">
    <name type="scientific">Lutibacter oceani</name>
    <dbReference type="NCBI Taxonomy" id="1853311"/>
    <lineage>
        <taxon>Bacteria</taxon>
        <taxon>Pseudomonadati</taxon>
        <taxon>Bacteroidota</taxon>
        <taxon>Flavobacteriia</taxon>
        <taxon>Flavobacteriales</taxon>
        <taxon>Flavobacteriaceae</taxon>
        <taxon>Lutibacter</taxon>
    </lineage>
</organism>
<evidence type="ECO:0000259" key="9">
    <source>
        <dbReference type="PROSITE" id="PS52035"/>
    </source>
</evidence>
<dbReference type="GO" id="GO:0006518">
    <property type="term" value="P:peptide metabolic process"/>
    <property type="evidence" value="ECO:0007669"/>
    <property type="project" value="TreeGrafter"/>
</dbReference>
<dbReference type="InterPro" id="IPR003961">
    <property type="entry name" value="FN3_dom"/>
</dbReference>
<evidence type="ECO:0000256" key="7">
    <source>
        <dbReference type="SAM" id="SignalP"/>
    </source>
</evidence>
<evidence type="ECO:0000256" key="4">
    <source>
        <dbReference type="ARBA" id="ARBA00022729"/>
    </source>
</evidence>
<dbReference type="InterPro" id="IPR026444">
    <property type="entry name" value="Secre_tail"/>
</dbReference>
<proteinExistence type="inferred from homology"/>
<evidence type="ECO:0000256" key="5">
    <source>
        <dbReference type="ARBA" id="ARBA00022833"/>
    </source>
</evidence>
<dbReference type="InterPro" id="IPR045474">
    <property type="entry name" value="GEVED"/>
</dbReference>
<dbReference type="RefSeq" id="WP_162880032.1">
    <property type="nucleotide sequence ID" value="NZ_QTTQ01000009.1"/>
</dbReference>
<dbReference type="Pfam" id="PF18962">
    <property type="entry name" value="Por_Secre_tail"/>
    <property type="match status" value="1"/>
</dbReference>
<dbReference type="GO" id="GO:0005615">
    <property type="term" value="C:extracellular space"/>
    <property type="evidence" value="ECO:0007669"/>
    <property type="project" value="TreeGrafter"/>
</dbReference>
<keyword evidence="11" id="KW-1185">Reference proteome</keyword>
<evidence type="ECO:0000256" key="1">
    <source>
        <dbReference type="ARBA" id="ARBA00001947"/>
    </source>
</evidence>
<evidence type="ECO:0000256" key="2">
    <source>
        <dbReference type="ARBA" id="ARBA00005988"/>
    </source>
</evidence>
<feature type="active site" description="Proton donor/acceptor" evidence="6">
    <location>
        <position position="406"/>
    </location>
</feature>
<feature type="domain" description="Peptidase M14" evidence="9">
    <location>
        <begin position="125"/>
        <end position="442"/>
    </location>
</feature>
<dbReference type="CDD" id="cd00063">
    <property type="entry name" value="FN3"/>
    <property type="match status" value="1"/>
</dbReference>
<dbReference type="Gene3D" id="3.40.630.10">
    <property type="entry name" value="Zn peptidases"/>
    <property type="match status" value="1"/>
</dbReference>
<accession>A0A3D9RUR6</accession>
<dbReference type="InterPro" id="IPR050753">
    <property type="entry name" value="Peptidase_M14_domain"/>
</dbReference>
<dbReference type="GO" id="GO:0008270">
    <property type="term" value="F:zinc ion binding"/>
    <property type="evidence" value="ECO:0007669"/>
    <property type="project" value="InterPro"/>
</dbReference>
<dbReference type="PANTHER" id="PTHR11532:SF57">
    <property type="entry name" value="CARBOXYPEPTIDASE D, B"/>
    <property type="match status" value="1"/>
</dbReference>
<dbReference type="PANTHER" id="PTHR11532">
    <property type="entry name" value="PROTEASE M14 CARBOXYPEPTIDASE"/>
    <property type="match status" value="1"/>
</dbReference>
<dbReference type="Gene3D" id="2.60.40.10">
    <property type="entry name" value="Immunoglobulins"/>
    <property type="match status" value="1"/>
</dbReference>
<dbReference type="PROSITE" id="PS52035">
    <property type="entry name" value="PEPTIDASE_M14"/>
    <property type="match status" value="1"/>
</dbReference>
<keyword evidence="5" id="KW-0862">Zinc</keyword>
<name>A0A3D9RUR6_9FLAO</name>
<dbReference type="SUPFAM" id="SSF53187">
    <property type="entry name" value="Zn-dependent exopeptidases"/>
    <property type="match status" value="1"/>
</dbReference>
<dbReference type="Pfam" id="PF00041">
    <property type="entry name" value="fn3"/>
    <property type="match status" value="1"/>
</dbReference>
<dbReference type="SMART" id="SM00060">
    <property type="entry name" value="FN3"/>
    <property type="match status" value="1"/>
</dbReference>
<evidence type="ECO:0000259" key="8">
    <source>
        <dbReference type="PROSITE" id="PS50853"/>
    </source>
</evidence>
<dbReference type="Gene3D" id="2.60.40.1120">
    <property type="entry name" value="Carboxypeptidase-like, regulatory domain"/>
    <property type="match status" value="1"/>
</dbReference>
<feature type="chain" id="PRO_5017699921" evidence="7">
    <location>
        <begin position="21"/>
        <end position="870"/>
    </location>
</feature>
<dbReference type="Pfam" id="PF00246">
    <property type="entry name" value="Peptidase_M14"/>
    <property type="match status" value="1"/>
</dbReference>
<dbReference type="SUPFAM" id="SSF49265">
    <property type="entry name" value="Fibronectin type III"/>
    <property type="match status" value="1"/>
</dbReference>
<dbReference type="InterPro" id="IPR036116">
    <property type="entry name" value="FN3_sf"/>
</dbReference>
<comment type="cofactor">
    <cofactor evidence="1">
        <name>Zn(2+)</name>
        <dbReference type="ChEBI" id="CHEBI:29105"/>
    </cofactor>
</comment>
<reference evidence="10 11" key="1">
    <citation type="submission" date="2018-08" db="EMBL/GenBank/DDBJ databases">
        <title>Genomic Encyclopedia of Type Strains, Phase III (KMG-III): the genomes of soil and plant-associated and newly described type strains.</title>
        <authorList>
            <person name="Whitman W."/>
        </authorList>
    </citation>
    <scope>NUCLEOTIDE SEQUENCE [LARGE SCALE GENOMIC DNA]</scope>
    <source>
        <strain evidence="10 11">325-5</strain>
    </source>
</reference>
<dbReference type="GO" id="GO:0016485">
    <property type="term" value="P:protein processing"/>
    <property type="evidence" value="ECO:0007669"/>
    <property type="project" value="TreeGrafter"/>
</dbReference>